<evidence type="ECO:0000256" key="1">
    <source>
        <dbReference type="SAM" id="MobiDB-lite"/>
    </source>
</evidence>
<dbReference type="AlphaFoldDB" id="A0A5B7IE69"/>
<dbReference type="EMBL" id="VSRR010052254">
    <property type="protein sequence ID" value="MPC79847.1"/>
    <property type="molecule type" value="Genomic_DNA"/>
</dbReference>
<proteinExistence type="predicted"/>
<evidence type="ECO:0000313" key="3">
    <source>
        <dbReference type="Proteomes" id="UP000324222"/>
    </source>
</evidence>
<comment type="caution">
    <text evidence="2">The sequence shown here is derived from an EMBL/GenBank/DDBJ whole genome shotgun (WGS) entry which is preliminary data.</text>
</comment>
<evidence type="ECO:0000313" key="2">
    <source>
        <dbReference type="EMBL" id="MPC79847.1"/>
    </source>
</evidence>
<keyword evidence="3" id="KW-1185">Reference proteome</keyword>
<organism evidence="2 3">
    <name type="scientific">Portunus trituberculatus</name>
    <name type="common">Swimming crab</name>
    <name type="synonym">Neptunus trituberculatus</name>
    <dbReference type="NCBI Taxonomy" id="210409"/>
    <lineage>
        <taxon>Eukaryota</taxon>
        <taxon>Metazoa</taxon>
        <taxon>Ecdysozoa</taxon>
        <taxon>Arthropoda</taxon>
        <taxon>Crustacea</taxon>
        <taxon>Multicrustacea</taxon>
        <taxon>Malacostraca</taxon>
        <taxon>Eumalacostraca</taxon>
        <taxon>Eucarida</taxon>
        <taxon>Decapoda</taxon>
        <taxon>Pleocyemata</taxon>
        <taxon>Brachyura</taxon>
        <taxon>Eubrachyura</taxon>
        <taxon>Portunoidea</taxon>
        <taxon>Portunidae</taxon>
        <taxon>Portuninae</taxon>
        <taxon>Portunus</taxon>
    </lineage>
</organism>
<dbReference type="Proteomes" id="UP000324222">
    <property type="component" value="Unassembled WGS sequence"/>
</dbReference>
<gene>
    <name evidence="2" type="ORF">E2C01_074398</name>
</gene>
<accession>A0A5B7IE69</accession>
<protein>
    <submittedName>
        <fullName evidence="2">Uncharacterized protein</fullName>
    </submittedName>
</protein>
<feature type="compositionally biased region" description="Basic and acidic residues" evidence="1">
    <location>
        <begin position="77"/>
        <end position="88"/>
    </location>
</feature>
<sequence length="108" mass="12202">MARQVDKVAVIGLEASQSQCCKRGRELFKLPQLVRGCPRVPNSTKLLATLIQIEKNTTAEEEMITEENQASSANKKKQMEQLHPSESHCELEKAITSTDIQLIYLIYQ</sequence>
<feature type="region of interest" description="Disordered" evidence="1">
    <location>
        <begin position="67"/>
        <end position="88"/>
    </location>
</feature>
<reference evidence="2 3" key="1">
    <citation type="submission" date="2019-05" db="EMBL/GenBank/DDBJ databases">
        <title>Another draft genome of Portunus trituberculatus and its Hox gene families provides insights of decapod evolution.</title>
        <authorList>
            <person name="Jeong J.-H."/>
            <person name="Song I."/>
            <person name="Kim S."/>
            <person name="Choi T."/>
            <person name="Kim D."/>
            <person name="Ryu S."/>
            <person name="Kim W."/>
        </authorList>
    </citation>
    <scope>NUCLEOTIDE SEQUENCE [LARGE SCALE GENOMIC DNA]</scope>
    <source>
        <tissue evidence="2">Muscle</tissue>
    </source>
</reference>
<name>A0A5B7IE69_PORTR</name>